<proteinExistence type="predicted"/>
<name>A0A1I7W9J2_HETBA</name>
<dbReference type="WBParaSite" id="Hba_01327">
    <property type="protein sequence ID" value="Hba_01327"/>
    <property type="gene ID" value="Hba_01327"/>
</dbReference>
<dbReference type="AlphaFoldDB" id="A0A1I7W9J2"/>
<sequence length="77" mass="9005">MVFAIIFRMATTRGDVMVSYFRENMGDIIGVLYRSTFGYSETESKGITWCGNEEQLSKVRQQSYLVVLCIFILKHYY</sequence>
<accession>A0A1I7W9J2</accession>
<reference evidence="2" key="1">
    <citation type="submission" date="2016-11" db="UniProtKB">
        <authorList>
            <consortium name="WormBaseParasite"/>
        </authorList>
    </citation>
    <scope>IDENTIFICATION</scope>
</reference>
<evidence type="ECO:0000313" key="2">
    <source>
        <dbReference type="WBParaSite" id="Hba_01327"/>
    </source>
</evidence>
<keyword evidence="1" id="KW-1185">Reference proteome</keyword>
<organism evidence="1 2">
    <name type="scientific">Heterorhabditis bacteriophora</name>
    <name type="common">Entomopathogenic nematode worm</name>
    <dbReference type="NCBI Taxonomy" id="37862"/>
    <lineage>
        <taxon>Eukaryota</taxon>
        <taxon>Metazoa</taxon>
        <taxon>Ecdysozoa</taxon>
        <taxon>Nematoda</taxon>
        <taxon>Chromadorea</taxon>
        <taxon>Rhabditida</taxon>
        <taxon>Rhabditina</taxon>
        <taxon>Rhabditomorpha</taxon>
        <taxon>Strongyloidea</taxon>
        <taxon>Heterorhabditidae</taxon>
        <taxon>Heterorhabditis</taxon>
    </lineage>
</organism>
<dbReference type="Proteomes" id="UP000095283">
    <property type="component" value="Unplaced"/>
</dbReference>
<evidence type="ECO:0000313" key="1">
    <source>
        <dbReference type="Proteomes" id="UP000095283"/>
    </source>
</evidence>
<protein>
    <submittedName>
        <fullName evidence="2">Transmembrane protein</fullName>
    </submittedName>
</protein>